<dbReference type="Pfam" id="PF24553">
    <property type="entry name" value="Rv0428c_C"/>
    <property type="match status" value="1"/>
</dbReference>
<reference evidence="2" key="1">
    <citation type="journal article" date="2014" name="Int. J. Syst. Evol. Microbiol.">
        <title>Complete genome sequence of Corynebacterium casei LMG S-19264T (=DSM 44701T), isolated from a smear-ripened cheese.</title>
        <authorList>
            <consortium name="US DOE Joint Genome Institute (JGI-PGF)"/>
            <person name="Walter F."/>
            <person name="Albersmeier A."/>
            <person name="Kalinowski J."/>
            <person name="Ruckert C."/>
        </authorList>
    </citation>
    <scope>NUCLEOTIDE SEQUENCE</scope>
    <source>
        <strain evidence="2">CGMCC 1.12827</strain>
    </source>
</reference>
<proteinExistence type="predicted"/>
<evidence type="ECO:0000313" key="2">
    <source>
        <dbReference type="EMBL" id="GGB20175.1"/>
    </source>
</evidence>
<keyword evidence="3" id="KW-1185">Reference proteome</keyword>
<comment type="caution">
    <text evidence="2">The sequence shown here is derived from an EMBL/GenBank/DDBJ whole genome shotgun (WGS) entry which is preliminary data.</text>
</comment>
<evidence type="ECO:0000259" key="1">
    <source>
        <dbReference type="PROSITE" id="PS51186"/>
    </source>
</evidence>
<dbReference type="InterPro" id="IPR056935">
    <property type="entry name" value="Rv0428c-like_C"/>
</dbReference>
<dbReference type="SUPFAM" id="SSF55729">
    <property type="entry name" value="Acyl-CoA N-acyltransferases (Nat)"/>
    <property type="match status" value="1"/>
</dbReference>
<dbReference type="InterPro" id="IPR016181">
    <property type="entry name" value="Acyl_CoA_acyltransferase"/>
</dbReference>
<dbReference type="EMBL" id="BMGC01000003">
    <property type="protein sequence ID" value="GGB20175.1"/>
    <property type="molecule type" value="Genomic_DNA"/>
</dbReference>
<feature type="domain" description="N-acetyltransferase" evidence="1">
    <location>
        <begin position="197"/>
        <end position="331"/>
    </location>
</feature>
<dbReference type="Gene3D" id="3.40.630.30">
    <property type="match status" value="1"/>
</dbReference>
<accession>A0A916WQ84</accession>
<organism evidence="2 3">
    <name type="scientific">Gordonia jinhuaensis</name>
    <dbReference type="NCBI Taxonomy" id="1517702"/>
    <lineage>
        <taxon>Bacteria</taxon>
        <taxon>Bacillati</taxon>
        <taxon>Actinomycetota</taxon>
        <taxon>Actinomycetes</taxon>
        <taxon>Mycobacteriales</taxon>
        <taxon>Gordoniaceae</taxon>
        <taxon>Gordonia</taxon>
    </lineage>
</organism>
<name>A0A916WQ84_9ACTN</name>
<dbReference type="Proteomes" id="UP000621454">
    <property type="component" value="Unassembled WGS sequence"/>
</dbReference>
<dbReference type="InterPro" id="IPR000182">
    <property type="entry name" value="GNAT_dom"/>
</dbReference>
<dbReference type="AlphaFoldDB" id="A0A916WQ84"/>
<protein>
    <recommendedName>
        <fullName evidence="1">N-acetyltransferase domain-containing protein</fullName>
    </recommendedName>
</protein>
<sequence length="331" mass="35619">MIAPMIGDRVVVRFRLAEGAPADWRNAQGARLSDVTGVLVDDADPMLVERDGESVAIPRRLVEHVRLLSRHPVRNSDIRSLEYAAAHAWPGCEQVDVDGWFVRAGHGFTRRANSAVPLAQGARLDDESRSAMRAWYADRGIDGQLAVIDRLIPARHIDQRDLSAPVAVLTASLAELTASAAAQAVADQASAGKTAAVELSTVPDDAWVSAYGQSYRESSNDAAVVGDVVASVVDGSLTFASVRTEGRTVATGRAALTRGHDARLWLGISAVWTAPDMRRRGLARAVLESLIGWGSSASDAYLQVEADNIVAAAMYRRRGFGLHHTYGYQRL</sequence>
<reference evidence="2" key="2">
    <citation type="submission" date="2020-09" db="EMBL/GenBank/DDBJ databases">
        <authorList>
            <person name="Sun Q."/>
            <person name="Zhou Y."/>
        </authorList>
    </citation>
    <scope>NUCLEOTIDE SEQUENCE</scope>
    <source>
        <strain evidence="2">CGMCC 1.12827</strain>
    </source>
</reference>
<evidence type="ECO:0000313" key="3">
    <source>
        <dbReference type="Proteomes" id="UP000621454"/>
    </source>
</evidence>
<gene>
    <name evidence="2" type="ORF">GCM10011489_05370</name>
</gene>
<dbReference type="PROSITE" id="PS51186">
    <property type="entry name" value="GNAT"/>
    <property type="match status" value="1"/>
</dbReference>
<dbReference type="RefSeq" id="WP_229742120.1">
    <property type="nucleotide sequence ID" value="NZ_BMGC01000003.1"/>
</dbReference>
<dbReference type="GO" id="GO:0016747">
    <property type="term" value="F:acyltransferase activity, transferring groups other than amino-acyl groups"/>
    <property type="evidence" value="ECO:0007669"/>
    <property type="project" value="InterPro"/>
</dbReference>